<feature type="domain" description="PPIase cyclophilin-type" evidence="6">
    <location>
        <begin position="104"/>
        <end position="255"/>
    </location>
</feature>
<proteinExistence type="predicted"/>
<sequence length="256" mass="26567">MAQASSKDRESRERLRRYQARQTVHDTAVRRRKRDNVGGVLALVAVIALSSAALVGYELGPGAPEPDPEATVEPTPEPTAEAPDPSLAEDRTWTGQLTLNDEIELGIELDGAAAPQAVAAVTSLITDGFYDGLTCHRLTTSNIFVLQCGDPDGTGGGGPDFRFGPVENAPADSLYTAGTLAMARVGGDAFSMGSQFFIVYGDSAIPSDAAGGYTVIGEVTSGLDLLTSEIVAGGVEGGAPDGRPRIETTITSITIE</sequence>
<dbReference type="EC" id="5.2.1.8" evidence="1"/>
<evidence type="ECO:0000313" key="7">
    <source>
        <dbReference type="EMBL" id="BAU32236.1"/>
    </source>
</evidence>
<feature type="transmembrane region" description="Helical" evidence="5">
    <location>
        <begin position="37"/>
        <end position="57"/>
    </location>
</feature>
<evidence type="ECO:0000256" key="4">
    <source>
        <dbReference type="SAM" id="MobiDB-lite"/>
    </source>
</evidence>
<feature type="region of interest" description="Disordered" evidence="4">
    <location>
        <begin position="60"/>
        <end position="90"/>
    </location>
</feature>
<dbReference type="GO" id="GO:0003755">
    <property type="term" value="F:peptidyl-prolyl cis-trans isomerase activity"/>
    <property type="evidence" value="ECO:0007669"/>
    <property type="project" value="UniProtKB-KW"/>
</dbReference>
<reference evidence="7 8" key="2">
    <citation type="submission" date="2016-01" db="EMBL/GenBank/DDBJ databases">
        <title>Microcella alkaliphila JAM AC0309 whole genome shotgun sequence.</title>
        <authorList>
            <person name="Kurata A."/>
            <person name="Hirose Y."/>
            <person name="Kishimoto N."/>
            <person name="Kobayashi T."/>
        </authorList>
    </citation>
    <scope>NUCLEOTIDE SEQUENCE [LARGE SCALE GENOMIC DNA]</scope>
    <source>
        <strain evidence="7 8">JAM AC0309</strain>
    </source>
</reference>
<keyword evidence="5" id="KW-0812">Transmembrane</keyword>
<evidence type="ECO:0000256" key="3">
    <source>
        <dbReference type="ARBA" id="ARBA00023235"/>
    </source>
</evidence>
<dbReference type="InterPro" id="IPR044665">
    <property type="entry name" value="E_coli_cyclophilin_A-like"/>
</dbReference>
<feature type="region of interest" description="Disordered" evidence="4">
    <location>
        <begin position="1"/>
        <end position="30"/>
    </location>
</feature>
<gene>
    <name evidence="7" type="ORF">MalAC0309_1383</name>
</gene>
<dbReference type="OrthoDB" id="5507614at2"/>
<name>A0A0U5BNP7_9MICO</name>
<organism evidence="7 8">
    <name type="scientific">Microcella alkaliphila</name>
    <dbReference type="NCBI Taxonomy" id="279828"/>
    <lineage>
        <taxon>Bacteria</taxon>
        <taxon>Bacillati</taxon>
        <taxon>Actinomycetota</taxon>
        <taxon>Actinomycetes</taxon>
        <taxon>Micrococcales</taxon>
        <taxon>Microbacteriaceae</taxon>
        <taxon>Microcella</taxon>
    </lineage>
</organism>
<evidence type="ECO:0000256" key="2">
    <source>
        <dbReference type="ARBA" id="ARBA00023110"/>
    </source>
</evidence>
<dbReference type="Pfam" id="PF00160">
    <property type="entry name" value="Pro_isomerase"/>
    <property type="match status" value="1"/>
</dbReference>
<dbReference type="PROSITE" id="PS50072">
    <property type="entry name" value="CSA_PPIASE_2"/>
    <property type="match status" value="1"/>
</dbReference>
<dbReference type="Gene3D" id="2.40.100.10">
    <property type="entry name" value="Cyclophilin-like"/>
    <property type="match status" value="1"/>
</dbReference>
<keyword evidence="5" id="KW-1133">Transmembrane helix</keyword>
<dbReference type="RefSeq" id="WP_096421340.1">
    <property type="nucleotide sequence ID" value="NZ_AP017315.1"/>
</dbReference>
<keyword evidence="2" id="KW-0697">Rotamase</keyword>
<accession>A0A0U5BNP7</accession>
<feature type="compositionally biased region" description="Basic and acidic residues" evidence="4">
    <location>
        <begin position="1"/>
        <end position="13"/>
    </location>
</feature>
<dbReference type="PANTHER" id="PTHR43246">
    <property type="entry name" value="PEPTIDYL-PROLYL CIS-TRANS ISOMERASE CYP38, CHLOROPLASTIC"/>
    <property type="match status" value="1"/>
</dbReference>
<evidence type="ECO:0000256" key="5">
    <source>
        <dbReference type="SAM" id="Phobius"/>
    </source>
</evidence>
<dbReference type="Proteomes" id="UP000218965">
    <property type="component" value="Chromosome"/>
</dbReference>
<evidence type="ECO:0000259" key="6">
    <source>
        <dbReference type="PROSITE" id="PS50072"/>
    </source>
</evidence>
<dbReference type="SUPFAM" id="SSF50891">
    <property type="entry name" value="Cyclophilin-like"/>
    <property type="match status" value="1"/>
</dbReference>
<feature type="compositionally biased region" description="Low complexity" evidence="4">
    <location>
        <begin position="69"/>
        <end position="85"/>
    </location>
</feature>
<keyword evidence="3 7" id="KW-0413">Isomerase</keyword>
<keyword evidence="5" id="KW-0472">Membrane</keyword>
<dbReference type="InterPro" id="IPR029000">
    <property type="entry name" value="Cyclophilin-like_dom_sf"/>
</dbReference>
<protein>
    <recommendedName>
        <fullName evidence="1">peptidylprolyl isomerase</fullName>
        <ecNumber evidence="1">5.2.1.8</ecNumber>
    </recommendedName>
</protein>
<dbReference type="AlphaFoldDB" id="A0A0U5BNP7"/>
<reference evidence="8" key="1">
    <citation type="submission" date="2015-12" db="EMBL/GenBank/DDBJ databases">
        <authorList>
            <person name="Shamseldin A."/>
            <person name="Moawad H."/>
            <person name="Abd El-Rahim W.M."/>
            <person name="Sadowsky M.J."/>
        </authorList>
    </citation>
    <scope>NUCLEOTIDE SEQUENCE [LARGE SCALE GENOMIC DNA]</scope>
    <source>
        <strain evidence="8">JAM AC0309</strain>
    </source>
</reference>
<dbReference type="EMBL" id="AP017315">
    <property type="protein sequence ID" value="BAU32236.1"/>
    <property type="molecule type" value="Genomic_DNA"/>
</dbReference>
<dbReference type="InterPro" id="IPR002130">
    <property type="entry name" value="Cyclophilin-type_PPIase_dom"/>
</dbReference>
<evidence type="ECO:0000256" key="1">
    <source>
        <dbReference type="ARBA" id="ARBA00013194"/>
    </source>
</evidence>
<dbReference type="KEGG" id="malk:MalAC0309_1383"/>
<evidence type="ECO:0000313" key="8">
    <source>
        <dbReference type="Proteomes" id="UP000218965"/>
    </source>
</evidence>